<dbReference type="InterPro" id="IPR004172">
    <property type="entry name" value="L27_dom"/>
</dbReference>
<feature type="domain" description="L27" evidence="2">
    <location>
        <begin position="175"/>
        <end position="235"/>
    </location>
</feature>
<feature type="region of interest" description="Disordered" evidence="1">
    <location>
        <begin position="37"/>
        <end position="99"/>
    </location>
</feature>
<dbReference type="InterPro" id="IPR036892">
    <property type="entry name" value="L27_dom_sf"/>
</dbReference>
<proteinExistence type="predicted"/>
<dbReference type="Gene3D" id="1.10.287.470">
    <property type="entry name" value="Helix hairpin bin"/>
    <property type="match status" value="1"/>
</dbReference>
<reference evidence="3 4" key="1">
    <citation type="journal article" date="2024" name="Proc. Natl. Acad. Sci. U.S.A.">
        <title>The genetic regulatory architecture and epigenomic basis for age-related changes in rattlesnake venom.</title>
        <authorList>
            <person name="Hogan M.P."/>
            <person name="Holding M.L."/>
            <person name="Nystrom G.S."/>
            <person name="Colston T.J."/>
            <person name="Bartlett D.A."/>
            <person name="Mason A.J."/>
            <person name="Ellsworth S.A."/>
            <person name="Rautsaw R.M."/>
            <person name="Lawrence K.C."/>
            <person name="Strickland J.L."/>
            <person name="He B."/>
            <person name="Fraser P."/>
            <person name="Margres M.J."/>
            <person name="Gilbert D.M."/>
            <person name="Gibbs H.L."/>
            <person name="Parkinson C.L."/>
            <person name="Rokyta D.R."/>
        </authorList>
    </citation>
    <scope>NUCLEOTIDE SEQUENCE [LARGE SCALE GENOMIC DNA]</scope>
    <source>
        <strain evidence="3">DRR0105</strain>
    </source>
</reference>
<dbReference type="SUPFAM" id="SSF101288">
    <property type="entry name" value="L27 domain"/>
    <property type="match status" value="1"/>
</dbReference>
<feature type="region of interest" description="Disordered" evidence="1">
    <location>
        <begin position="237"/>
        <end position="277"/>
    </location>
</feature>
<comment type="caution">
    <text evidence="3">The sequence shown here is derived from an EMBL/GenBank/DDBJ whole genome shotgun (WGS) entry which is preliminary data.</text>
</comment>
<accession>A0AAW1AX04</accession>
<feature type="region of interest" description="Disordered" evidence="1">
    <location>
        <begin position="119"/>
        <end position="177"/>
    </location>
</feature>
<dbReference type="AlphaFoldDB" id="A0AAW1AX04"/>
<evidence type="ECO:0000313" key="4">
    <source>
        <dbReference type="Proteomes" id="UP001474421"/>
    </source>
</evidence>
<feature type="compositionally biased region" description="Basic and acidic residues" evidence="1">
    <location>
        <begin position="79"/>
        <end position="92"/>
    </location>
</feature>
<name>A0AAW1AX04_CROAD</name>
<dbReference type="EMBL" id="JAOTOJ010000013">
    <property type="protein sequence ID" value="KAK9393657.1"/>
    <property type="molecule type" value="Genomic_DNA"/>
</dbReference>
<evidence type="ECO:0000313" key="3">
    <source>
        <dbReference type="EMBL" id="KAK9393657.1"/>
    </source>
</evidence>
<dbReference type="PROSITE" id="PS51022">
    <property type="entry name" value="L27"/>
    <property type="match status" value="1"/>
</dbReference>
<sequence>MSGYLFLEQGCRGENLRLCPVTQPFLAAPEAEHGLAVKSPFGGKRPFAGRGRDRGRGLEPPPGDLKEAELAQGKSLGDPPKRVRDARTRGRSLDQPPRLPACRLLRGFGRLWGSKPSRGCCRPRPECGVSSPQDREGERPSGWKPLPAAASRAARPGPALARLPPGDAQPGSMSTRTDTQRAVAILARYRGILQSPAEQPLRASVEKVVRVFQSELFQALLDIQECYELSVLSTCQQDGSAHLGPGGPSKIHDAADPGGQEGQPLQERATGGPDVEPVPQLVRVTQSRTELPAHVCSLVVGVSNILPKQPSCRLRGARLAAGMAEETFGGIGGLQSHVGSARSSILSLWLQRLVALAGSSGQQQGRPALYPRKMERDFWGQAWGRGGPPGFLSASPPAARGVQAAEHQDFSRLGILRPGRKVKGNRQEILERQGLPLRAVPDSGRPTWQGEGQGGRGRGEARAASPADPPPVRCAGGLPLRL</sequence>
<dbReference type="Pfam" id="PF09058">
    <property type="entry name" value="L27_1"/>
    <property type="match status" value="1"/>
</dbReference>
<evidence type="ECO:0000259" key="2">
    <source>
        <dbReference type="PROSITE" id="PS51022"/>
    </source>
</evidence>
<gene>
    <name evidence="3" type="ORF">NXF25_016109</name>
</gene>
<dbReference type="Proteomes" id="UP001474421">
    <property type="component" value="Unassembled WGS sequence"/>
</dbReference>
<evidence type="ECO:0000256" key="1">
    <source>
        <dbReference type="SAM" id="MobiDB-lite"/>
    </source>
</evidence>
<feature type="region of interest" description="Disordered" evidence="1">
    <location>
        <begin position="438"/>
        <end position="482"/>
    </location>
</feature>
<protein>
    <recommendedName>
        <fullName evidence="2">L27 domain-containing protein</fullName>
    </recommendedName>
</protein>
<keyword evidence="4" id="KW-1185">Reference proteome</keyword>
<feature type="compositionally biased region" description="Low complexity" evidence="1">
    <location>
        <begin position="145"/>
        <end position="165"/>
    </location>
</feature>
<organism evidence="3 4">
    <name type="scientific">Crotalus adamanteus</name>
    <name type="common">Eastern diamondback rattlesnake</name>
    <dbReference type="NCBI Taxonomy" id="8729"/>
    <lineage>
        <taxon>Eukaryota</taxon>
        <taxon>Metazoa</taxon>
        <taxon>Chordata</taxon>
        <taxon>Craniata</taxon>
        <taxon>Vertebrata</taxon>
        <taxon>Euteleostomi</taxon>
        <taxon>Lepidosauria</taxon>
        <taxon>Squamata</taxon>
        <taxon>Bifurcata</taxon>
        <taxon>Unidentata</taxon>
        <taxon>Episquamata</taxon>
        <taxon>Toxicofera</taxon>
        <taxon>Serpentes</taxon>
        <taxon>Colubroidea</taxon>
        <taxon>Viperidae</taxon>
        <taxon>Crotalinae</taxon>
        <taxon>Crotalus</taxon>
    </lineage>
</organism>
<dbReference type="InterPro" id="IPR015143">
    <property type="entry name" value="L27_1"/>
</dbReference>